<name>A0A1T4KPY3_9GAMM</name>
<keyword evidence="6 9" id="KW-0812">Transmembrane</keyword>
<dbReference type="GO" id="GO:0005886">
    <property type="term" value="C:plasma membrane"/>
    <property type="evidence" value="ECO:0007669"/>
    <property type="project" value="UniProtKB-SubCell"/>
</dbReference>
<feature type="transmembrane region" description="Helical" evidence="10">
    <location>
        <begin position="177"/>
        <end position="199"/>
    </location>
</feature>
<evidence type="ECO:0000256" key="9">
    <source>
        <dbReference type="RuleBase" id="RU003923"/>
    </source>
</evidence>
<evidence type="ECO:0000256" key="10">
    <source>
        <dbReference type="SAM" id="Phobius"/>
    </source>
</evidence>
<dbReference type="Proteomes" id="UP000191418">
    <property type="component" value="Unassembled WGS sequence"/>
</dbReference>
<dbReference type="EMBL" id="MTSM01000005">
    <property type="protein sequence ID" value="OPX56102.1"/>
    <property type="molecule type" value="Genomic_DNA"/>
</dbReference>
<dbReference type="PANTHER" id="PTHR30012:SF7">
    <property type="entry name" value="PROTEIN TRANSPORT PROTEIN HOFC HOMOLOG"/>
    <property type="match status" value="1"/>
</dbReference>
<dbReference type="RefSeq" id="WP_078743782.1">
    <property type="nucleotide sequence ID" value="NZ_FUXG01000001.1"/>
</dbReference>
<dbReference type="STRING" id="64969.SAMN02745127_00161"/>
<keyword evidence="5" id="KW-0997">Cell inner membrane</keyword>
<dbReference type="FunFam" id="1.20.81.30:FF:000001">
    <property type="entry name" value="Type II secretion system protein F"/>
    <property type="match status" value="2"/>
</dbReference>
<dbReference type="PROSITE" id="PS00874">
    <property type="entry name" value="T2SP_F"/>
    <property type="match status" value="1"/>
</dbReference>
<organism evidence="12 13">
    <name type="scientific">Oceanospirillum multiglobuliferum</name>
    <dbReference type="NCBI Taxonomy" id="64969"/>
    <lineage>
        <taxon>Bacteria</taxon>
        <taxon>Pseudomonadati</taxon>
        <taxon>Pseudomonadota</taxon>
        <taxon>Gammaproteobacteria</taxon>
        <taxon>Oceanospirillales</taxon>
        <taxon>Oceanospirillaceae</taxon>
        <taxon>Oceanospirillum</taxon>
    </lineage>
</organism>
<sequence>MATNQDDKSKQQYQVFRWDGIDSKGNKQKGEIQALNLSLAKAQLRKQGITANKVGRKTQLPFGIGVKEITSKEVTLFTRQLATMLKAGVPLVQSLNIVAEGSENSTMQKMIVSIRNEVSDGNMLSMGLRKHPKHFDKLISNLVEAGERSGALDVMLERVALYKEKTERIKAKIKKALYYPASVMTIGLVVMLILLLKVVPQFETMFKSFNAELPLITQLVIDASEFVQTYWWLIFATLFFAPLFIVNAVKKSETFAYRVDAIVLKLPVIGAIIKKSSIARFSRTLATSFAAGVPLVESLASSAGATGNRVYTRAIFAVRDNISTGQQLNFALKTTHLFPSMVTQMVAIGEESGSLDTMLDKVAEFYEEEVDDAVDSMTTLMEPLVISILGVMVGGLVVAMYLPIFQMGSLF</sequence>
<feature type="domain" description="Type II secretion system protein GspF" evidence="11">
    <location>
        <begin position="281"/>
        <end position="403"/>
    </location>
</feature>
<evidence type="ECO:0000256" key="4">
    <source>
        <dbReference type="ARBA" id="ARBA00022475"/>
    </source>
</evidence>
<dbReference type="PRINTS" id="PR00812">
    <property type="entry name" value="BCTERIALGSPF"/>
</dbReference>
<protein>
    <submittedName>
        <fullName evidence="12">Type II secretion system protein F</fullName>
    </submittedName>
</protein>
<evidence type="ECO:0000259" key="11">
    <source>
        <dbReference type="Pfam" id="PF00482"/>
    </source>
</evidence>
<evidence type="ECO:0000313" key="12">
    <source>
        <dbReference type="EMBL" id="OPX56102.1"/>
    </source>
</evidence>
<evidence type="ECO:0000256" key="5">
    <source>
        <dbReference type="ARBA" id="ARBA00022519"/>
    </source>
</evidence>
<comment type="caution">
    <text evidence="12">The sequence shown here is derived from an EMBL/GenBank/DDBJ whole genome shotgun (WGS) entry which is preliminary data.</text>
</comment>
<accession>A0A1T4KPY3</accession>
<dbReference type="Pfam" id="PF00482">
    <property type="entry name" value="T2SSF"/>
    <property type="match status" value="2"/>
</dbReference>
<dbReference type="InterPro" id="IPR042094">
    <property type="entry name" value="T2SS_GspF_sf"/>
</dbReference>
<dbReference type="InterPro" id="IPR018076">
    <property type="entry name" value="T2SS_GspF_dom"/>
</dbReference>
<evidence type="ECO:0000256" key="6">
    <source>
        <dbReference type="ARBA" id="ARBA00022692"/>
    </source>
</evidence>
<keyword evidence="4" id="KW-1003">Cell membrane</keyword>
<keyword evidence="8 10" id="KW-0472">Membrane</keyword>
<gene>
    <name evidence="12" type="ORF">BTE48_06020</name>
</gene>
<dbReference type="InterPro" id="IPR003004">
    <property type="entry name" value="GspF/PilC"/>
</dbReference>
<evidence type="ECO:0000256" key="1">
    <source>
        <dbReference type="ARBA" id="ARBA00004429"/>
    </source>
</evidence>
<evidence type="ECO:0000256" key="2">
    <source>
        <dbReference type="ARBA" id="ARBA00005745"/>
    </source>
</evidence>
<dbReference type="PANTHER" id="PTHR30012">
    <property type="entry name" value="GENERAL SECRETION PATHWAY PROTEIN"/>
    <property type="match status" value="1"/>
</dbReference>
<feature type="domain" description="Type II secretion system protein GspF" evidence="11">
    <location>
        <begin position="77"/>
        <end position="200"/>
    </location>
</feature>
<dbReference type="GO" id="GO:0015628">
    <property type="term" value="P:protein secretion by the type II secretion system"/>
    <property type="evidence" value="ECO:0007669"/>
    <property type="project" value="TreeGrafter"/>
</dbReference>
<feature type="transmembrane region" description="Helical" evidence="10">
    <location>
        <begin position="230"/>
        <end position="249"/>
    </location>
</feature>
<reference evidence="12 13" key="1">
    <citation type="submission" date="2017-01" db="EMBL/GenBank/DDBJ databases">
        <title>Genome Sequencing of a Marine Spirillum, Oceanospirillum multiglobuliferum ATCC 33336, from Japan.</title>
        <authorList>
            <person name="Carney J.G."/>
            <person name="Trachtenberg A.M."/>
            <person name="Rheaume B.A."/>
            <person name="Linnane J.D."/>
            <person name="Pitts N.L."/>
            <person name="Mykles D.L."/>
            <person name="Maclea K.S."/>
        </authorList>
    </citation>
    <scope>NUCLEOTIDE SEQUENCE [LARGE SCALE GENOMIC DNA]</scope>
    <source>
        <strain evidence="12 13">ATCC 33336</strain>
    </source>
</reference>
<dbReference type="OrthoDB" id="9805682at2"/>
<keyword evidence="3 9" id="KW-0813">Transport</keyword>
<evidence type="ECO:0000256" key="3">
    <source>
        <dbReference type="ARBA" id="ARBA00022448"/>
    </source>
</evidence>
<dbReference type="AlphaFoldDB" id="A0A1T4KPY3"/>
<dbReference type="InterPro" id="IPR001992">
    <property type="entry name" value="T2SS_GspF/T4SS_PilC_CS"/>
</dbReference>
<feature type="transmembrane region" description="Helical" evidence="10">
    <location>
        <begin position="384"/>
        <end position="404"/>
    </location>
</feature>
<comment type="subcellular location">
    <subcellularLocation>
        <location evidence="1 9">Cell inner membrane</location>
        <topology evidence="1 9">Multi-pass membrane protein</topology>
    </subcellularLocation>
</comment>
<evidence type="ECO:0000256" key="8">
    <source>
        <dbReference type="ARBA" id="ARBA00023136"/>
    </source>
</evidence>
<dbReference type="Gene3D" id="1.20.81.30">
    <property type="entry name" value="Type II secretion system (T2SS), domain F"/>
    <property type="match status" value="2"/>
</dbReference>
<proteinExistence type="inferred from homology"/>
<keyword evidence="13" id="KW-1185">Reference proteome</keyword>
<keyword evidence="7 10" id="KW-1133">Transmembrane helix</keyword>
<evidence type="ECO:0000313" key="13">
    <source>
        <dbReference type="Proteomes" id="UP000191418"/>
    </source>
</evidence>
<evidence type="ECO:0000256" key="7">
    <source>
        <dbReference type="ARBA" id="ARBA00022989"/>
    </source>
</evidence>
<comment type="similarity">
    <text evidence="2 9">Belongs to the GSP F family.</text>
</comment>